<dbReference type="PANTHER" id="PTHR40072">
    <property type="entry name" value="MOLYBDOPTERIN-GUANINE DINUCLEOTIDE BIOSYNTHESIS ADAPTER PROTEIN-RELATED"/>
    <property type="match status" value="1"/>
</dbReference>
<dbReference type="InterPro" id="IPR004435">
    <property type="entry name" value="MobB_dom"/>
</dbReference>
<sequence>MIDFPIPLLGFSAFSGTGKTTLLTRLLPILKRQGLRIAVAKHASHLFEIDHPRKDSYELRKAGASQMLVSARGRMALISESDTKLPEPGLGQMLDYLDTSHLDLVLVEGFKNEAIYKIELHRPALGKPLLCHTDPYIIAVATDEAIPGVPHCLPILNLNDPQEIAGFIRQYMHRYGENGLNDQPSHRLQRQLC</sequence>
<dbReference type="CDD" id="cd03116">
    <property type="entry name" value="MobB"/>
    <property type="match status" value="1"/>
</dbReference>
<name>A0A7Z0VIG5_9GAMM</name>
<dbReference type="Gene3D" id="3.40.50.300">
    <property type="entry name" value="P-loop containing nucleotide triphosphate hydrolases"/>
    <property type="match status" value="1"/>
</dbReference>
<organism evidence="2 3">
    <name type="scientific">Candidatus Thiodiazotropha endolucinida</name>
    <dbReference type="NCBI Taxonomy" id="1655433"/>
    <lineage>
        <taxon>Bacteria</taxon>
        <taxon>Pseudomonadati</taxon>
        <taxon>Pseudomonadota</taxon>
        <taxon>Gammaproteobacteria</taxon>
        <taxon>Chromatiales</taxon>
        <taxon>Sedimenticolaceae</taxon>
        <taxon>Candidatus Thiodiazotropha</taxon>
    </lineage>
</organism>
<dbReference type="EMBL" id="MARB01000025">
    <property type="protein sequence ID" value="ODJ86207.1"/>
    <property type="molecule type" value="Genomic_DNA"/>
</dbReference>
<comment type="caution">
    <text evidence="2">The sequence shown here is derived from an EMBL/GenBank/DDBJ whole genome shotgun (WGS) entry which is preliminary data.</text>
</comment>
<protein>
    <submittedName>
        <fullName evidence="2">Molybdopterin-guanine dinucleotide biosynthesis adapter protein</fullName>
    </submittedName>
</protein>
<dbReference type="RefSeq" id="WP_069127265.1">
    <property type="nucleotide sequence ID" value="NZ_MARB01000025.1"/>
</dbReference>
<evidence type="ECO:0000313" key="3">
    <source>
        <dbReference type="Proteomes" id="UP000094769"/>
    </source>
</evidence>
<evidence type="ECO:0000313" key="2">
    <source>
        <dbReference type="EMBL" id="ODJ86207.1"/>
    </source>
</evidence>
<dbReference type="NCBIfam" id="TIGR00176">
    <property type="entry name" value="mobB"/>
    <property type="match status" value="1"/>
</dbReference>
<dbReference type="SUPFAM" id="SSF52540">
    <property type="entry name" value="P-loop containing nucleoside triphosphate hydrolases"/>
    <property type="match status" value="1"/>
</dbReference>
<feature type="domain" description="Molybdopterin-guanine dinucleotide biosynthesis protein B (MobB)" evidence="1">
    <location>
        <begin position="9"/>
        <end position="143"/>
    </location>
</feature>
<dbReference type="GO" id="GO:0005525">
    <property type="term" value="F:GTP binding"/>
    <property type="evidence" value="ECO:0007669"/>
    <property type="project" value="InterPro"/>
</dbReference>
<proteinExistence type="predicted"/>
<dbReference type="OrthoDB" id="9804758at2"/>
<dbReference type="InterPro" id="IPR027417">
    <property type="entry name" value="P-loop_NTPase"/>
</dbReference>
<dbReference type="Pfam" id="PF03205">
    <property type="entry name" value="MobB"/>
    <property type="match status" value="1"/>
</dbReference>
<reference evidence="2 3" key="1">
    <citation type="submission" date="2016-06" db="EMBL/GenBank/DDBJ databases">
        <title>Genome sequence of endosymbiont of Candidatus Endolucinida thiodiazotropha.</title>
        <authorList>
            <person name="Poehlein A."/>
            <person name="Koenig S."/>
            <person name="Heiden S.E."/>
            <person name="Thuermer A."/>
            <person name="Voget S."/>
            <person name="Daniel R."/>
            <person name="Markert S."/>
            <person name="Gros O."/>
            <person name="Schweder T."/>
        </authorList>
    </citation>
    <scope>NUCLEOTIDE SEQUENCE [LARGE SCALE GENOMIC DNA]</scope>
    <source>
        <strain evidence="2 3">COS</strain>
    </source>
</reference>
<dbReference type="PANTHER" id="PTHR40072:SF1">
    <property type="entry name" value="MOLYBDOPTERIN-GUANINE DINUCLEOTIDE BIOSYNTHESIS ADAPTER PROTEIN"/>
    <property type="match status" value="1"/>
</dbReference>
<evidence type="ECO:0000259" key="1">
    <source>
        <dbReference type="Pfam" id="PF03205"/>
    </source>
</evidence>
<dbReference type="GO" id="GO:0006777">
    <property type="term" value="P:Mo-molybdopterin cofactor biosynthetic process"/>
    <property type="evidence" value="ECO:0007669"/>
    <property type="project" value="InterPro"/>
</dbReference>
<dbReference type="AlphaFoldDB" id="A0A7Z0VIG5"/>
<accession>A0A7Z0VIG5</accession>
<keyword evidence="3" id="KW-1185">Reference proteome</keyword>
<gene>
    <name evidence="2" type="primary">mobB_1</name>
    <name evidence="2" type="ORF">CODIS_35280</name>
</gene>
<dbReference type="InterPro" id="IPR052539">
    <property type="entry name" value="MGD_biosynthesis_adapter"/>
</dbReference>
<dbReference type="Proteomes" id="UP000094769">
    <property type="component" value="Unassembled WGS sequence"/>
</dbReference>